<dbReference type="AlphaFoldDB" id="A0A9D2M8D4"/>
<proteinExistence type="predicted"/>
<dbReference type="EMBL" id="DWYG01000161">
    <property type="protein sequence ID" value="HJB42714.1"/>
    <property type="molecule type" value="Genomic_DNA"/>
</dbReference>
<evidence type="ECO:0000256" key="1">
    <source>
        <dbReference type="SAM" id="Phobius"/>
    </source>
</evidence>
<keyword evidence="1" id="KW-0812">Transmembrane</keyword>
<feature type="transmembrane region" description="Helical" evidence="1">
    <location>
        <begin position="21"/>
        <end position="42"/>
    </location>
</feature>
<protein>
    <submittedName>
        <fullName evidence="2">Uncharacterized protein</fullName>
    </submittedName>
</protein>
<dbReference type="Proteomes" id="UP000886803">
    <property type="component" value="Unassembled WGS sequence"/>
</dbReference>
<sequence length="336" mass="36398">MTNPTTSAAAPHAVRRYLGRLAAFLCAVALPFALLIGFIGFVPETSQQSLLYTLHYKLDLLRDTRGQGNRILIAGGSASEYGVNCAAIAEATARPTYCVGVTAYLGVEMYLNMLTRYAEAGDTVILMLEHLLLRGAGVDYQVLWQACGTDPDAWACVPPTLYLGAAASAGQYLASRWPANWSPWPPANLRWTSYSYPPGETPHSDDFGPLGDVTLVRENILEHGYNTQDPVTLNAGILDETAVHSIRRFAEKMADRGVTVLFTHAPLNALCIQSGEADNLAYAAAAREALGLPVLVDYPAAIMEAEWFYDSNNHLNTAGAARYTAWLLEALDGLEI</sequence>
<evidence type="ECO:0000313" key="3">
    <source>
        <dbReference type="Proteomes" id="UP000886803"/>
    </source>
</evidence>
<reference evidence="2" key="2">
    <citation type="submission" date="2021-04" db="EMBL/GenBank/DDBJ databases">
        <authorList>
            <person name="Gilroy R."/>
        </authorList>
    </citation>
    <scope>NUCLEOTIDE SEQUENCE</scope>
    <source>
        <strain evidence="2">ChiBcec8-13705</strain>
    </source>
</reference>
<organism evidence="2 3">
    <name type="scientific">Candidatus Gemmiger avicola</name>
    <dbReference type="NCBI Taxonomy" id="2838605"/>
    <lineage>
        <taxon>Bacteria</taxon>
        <taxon>Bacillati</taxon>
        <taxon>Bacillota</taxon>
        <taxon>Clostridia</taxon>
        <taxon>Eubacteriales</taxon>
        <taxon>Gemmiger</taxon>
    </lineage>
</organism>
<gene>
    <name evidence="2" type="ORF">H9945_09475</name>
</gene>
<keyword evidence="1" id="KW-0472">Membrane</keyword>
<accession>A0A9D2M8D4</accession>
<comment type="caution">
    <text evidence="2">The sequence shown here is derived from an EMBL/GenBank/DDBJ whole genome shotgun (WGS) entry which is preliminary data.</text>
</comment>
<name>A0A9D2M8D4_9FIRM</name>
<keyword evidence="1" id="KW-1133">Transmembrane helix</keyword>
<evidence type="ECO:0000313" key="2">
    <source>
        <dbReference type="EMBL" id="HJB42714.1"/>
    </source>
</evidence>
<reference evidence="2" key="1">
    <citation type="journal article" date="2021" name="PeerJ">
        <title>Extensive microbial diversity within the chicken gut microbiome revealed by metagenomics and culture.</title>
        <authorList>
            <person name="Gilroy R."/>
            <person name="Ravi A."/>
            <person name="Getino M."/>
            <person name="Pursley I."/>
            <person name="Horton D.L."/>
            <person name="Alikhan N.F."/>
            <person name="Baker D."/>
            <person name="Gharbi K."/>
            <person name="Hall N."/>
            <person name="Watson M."/>
            <person name="Adriaenssens E.M."/>
            <person name="Foster-Nyarko E."/>
            <person name="Jarju S."/>
            <person name="Secka A."/>
            <person name="Antonio M."/>
            <person name="Oren A."/>
            <person name="Chaudhuri R.R."/>
            <person name="La Ragione R."/>
            <person name="Hildebrand F."/>
            <person name="Pallen M.J."/>
        </authorList>
    </citation>
    <scope>NUCLEOTIDE SEQUENCE</scope>
    <source>
        <strain evidence="2">ChiBcec8-13705</strain>
    </source>
</reference>